<keyword evidence="7" id="KW-1185">Reference proteome</keyword>
<dbReference type="SMART" id="SM00354">
    <property type="entry name" value="HTH_LACI"/>
    <property type="match status" value="1"/>
</dbReference>
<reference evidence="6 7" key="1">
    <citation type="submission" date="2023-08" db="EMBL/GenBank/DDBJ databases">
        <authorList>
            <person name="Buchebner-Jance M."/>
        </authorList>
    </citation>
    <scope>NUCLEOTIDE SEQUENCE [LARGE SCALE GENOMIC DNA]</scope>
    <source>
        <strain evidence="6 7">NCIMB 15475</strain>
    </source>
</reference>
<dbReference type="PROSITE" id="PS50932">
    <property type="entry name" value="HTH_LACI_2"/>
    <property type="match status" value="1"/>
</dbReference>
<dbReference type="EMBL" id="CP132485">
    <property type="protein sequence ID" value="WLV84067.1"/>
    <property type="molecule type" value="Genomic_DNA"/>
</dbReference>
<dbReference type="SUPFAM" id="SSF53822">
    <property type="entry name" value="Periplasmic binding protein-like I"/>
    <property type="match status" value="1"/>
</dbReference>
<dbReference type="Proteomes" id="UP001229832">
    <property type="component" value="Chromosome"/>
</dbReference>
<feature type="domain" description="HTH lacI-type" evidence="5">
    <location>
        <begin position="2"/>
        <end position="55"/>
    </location>
</feature>
<name>A0ABD7ZAS9_LACZE</name>
<evidence type="ECO:0000256" key="4">
    <source>
        <dbReference type="ARBA" id="ARBA00023163"/>
    </source>
</evidence>
<dbReference type="CDD" id="cd01392">
    <property type="entry name" value="HTH_LacI"/>
    <property type="match status" value="1"/>
</dbReference>
<dbReference type="GO" id="GO:0006355">
    <property type="term" value="P:regulation of DNA-templated transcription"/>
    <property type="evidence" value="ECO:0007669"/>
    <property type="project" value="UniProtKB-ARBA"/>
</dbReference>
<gene>
    <name evidence="6" type="ORF">LACZS2_000474</name>
</gene>
<evidence type="ECO:0000256" key="2">
    <source>
        <dbReference type="ARBA" id="ARBA00023015"/>
    </source>
</evidence>
<dbReference type="GeneID" id="93268199"/>
<keyword evidence="4" id="KW-0804">Transcription</keyword>
<dbReference type="InterPro" id="IPR010982">
    <property type="entry name" value="Lambda_DNA-bd_dom_sf"/>
</dbReference>
<proteinExistence type="predicted"/>
<sequence>MANMNDVAREANVSRGTVSNYLNKNKVRPEAARRIEAAISKLHYVRNATARELRTQRSNYVVFIVPTVWTPFFAELTYDIQAALQALEYKMILCISNSNYDEEKEYVDMANEQKVAGIISISYSQLNDYVDPHMPLVSIEKEPTGHFPLVSSDNYAGGRMAAEELDQRGCKRLIFIGSKHLASDAMKARQAGFTDYCQELHCNFSIYHFASGRHIQDFRNEARDLLQQLRNGADAKNIGIATSTDEYALEIFRIAEDMKMSVPEHFQLIGFDGGKISANDQPFLSSIRQPVKQIADAAVAEFNKLAENKTSVEVPRIMLPVSFYEGKTTKRIVSNQ</sequence>
<evidence type="ECO:0000256" key="3">
    <source>
        <dbReference type="ARBA" id="ARBA00023125"/>
    </source>
</evidence>
<dbReference type="Pfam" id="PF13377">
    <property type="entry name" value="Peripla_BP_3"/>
    <property type="match status" value="1"/>
</dbReference>
<dbReference type="InterPro" id="IPR046335">
    <property type="entry name" value="LacI/GalR-like_sensor"/>
</dbReference>
<dbReference type="InterPro" id="IPR000843">
    <property type="entry name" value="HTH_LacI"/>
</dbReference>
<accession>A0ABD7ZAS9</accession>
<dbReference type="Pfam" id="PF00356">
    <property type="entry name" value="LacI"/>
    <property type="match status" value="1"/>
</dbReference>
<dbReference type="PANTHER" id="PTHR30146:SF95">
    <property type="entry name" value="RIBOSE OPERON REPRESSOR"/>
    <property type="match status" value="1"/>
</dbReference>
<dbReference type="SUPFAM" id="SSF47413">
    <property type="entry name" value="lambda repressor-like DNA-binding domains"/>
    <property type="match status" value="1"/>
</dbReference>
<evidence type="ECO:0000259" key="5">
    <source>
        <dbReference type="PROSITE" id="PS50932"/>
    </source>
</evidence>
<dbReference type="GO" id="GO:0003677">
    <property type="term" value="F:DNA binding"/>
    <property type="evidence" value="ECO:0007669"/>
    <property type="project" value="UniProtKB-KW"/>
</dbReference>
<evidence type="ECO:0000256" key="1">
    <source>
        <dbReference type="ARBA" id="ARBA00022491"/>
    </source>
</evidence>
<dbReference type="RefSeq" id="WP_070650716.1">
    <property type="nucleotide sequence ID" value="NZ_CP132484.1"/>
</dbReference>
<keyword evidence="3 6" id="KW-0238">DNA-binding</keyword>
<dbReference type="CDD" id="cd06291">
    <property type="entry name" value="PBP1_Qymf-like"/>
    <property type="match status" value="1"/>
</dbReference>
<dbReference type="Gene3D" id="3.40.50.2300">
    <property type="match status" value="2"/>
</dbReference>
<dbReference type="AlphaFoldDB" id="A0ABD7ZAS9"/>
<protein>
    <submittedName>
        <fullName evidence="6">LacI family DNA-binding transcriptional regulator</fullName>
    </submittedName>
</protein>
<keyword evidence="2" id="KW-0805">Transcription regulation</keyword>
<evidence type="ECO:0000313" key="6">
    <source>
        <dbReference type="EMBL" id="WLV84067.1"/>
    </source>
</evidence>
<dbReference type="InterPro" id="IPR028082">
    <property type="entry name" value="Peripla_BP_I"/>
</dbReference>
<organism evidence="6 7">
    <name type="scientific">Lacticaseibacillus zeae subsp. silagei</name>
    <dbReference type="NCBI Taxonomy" id="3068307"/>
    <lineage>
        <taxon>Bacteria</taxon>
        <taxon>Bacillati</taxon>
        <taxon>Bacillota</taxon>
        <taxon>Bacilli</taxon>
        <taxon>Lactobacillales</taxon>
        <taxon>Lactobacillaceae</taxon>
        <taxon>Lacticaseibacillus</taxon>
    </lineage>
</organism>
<dbReference type="PANTHER" id="PTHR30146">
    <property type="entry name" value="LACI-RELATED TRANSCRIPTIONAL REPRESSOR"/>
    <property type="match status" value="1"/>
</dbReference>
<evidence type="ECO:0000313" key="7">
    <source>
        <dbReference type="Proteomes" id="UP001229832"/>
    </source>
</evidence>
<keyword evidence="1" id="KW-0678">Repressor</keyword>
<dbReference type="Gene3D" id="1.10.260.40">
    <property type="entry name" value="lambda repressor-like DNA-binding domains"/>
    <property type="match status" value="1"/>
</dbReference>